<reference evidence="1 2" key="1">
    <citation type="submission" date="2015-11" db="EMBL/GenBank/DDBJ databases">
        <title>Draft genome of Sulfurovum riftiae 1812E, a member of the Epsilonproteobacteria isolated from the tube of the deep-sea hydrothermal vent tubewom Riftia pachyptila.</title>
        <authorList>
            <person name="Vetriani C."/>
            <person name="Giovannelli D."/>
        </authorList>
    </citation>
    <scope>NUCLEOTIDE SEQUENCE [LARGE SCALE GENOMIC DNA]</scope>
    <source>
        <strain evidence="1 2">1812E</strain>
    </source>
</reference>
<evidence type="ECO:0000313" key="1">
    <source>
        <dbReference type="EMBL" id="KYJ85659.1"/>
    </source>
</evidence>
<accession>A0A151CDW9</accession>
<name>A0A151CDW9_9BACT</name>
<dbReference type="AlphaFoldDB" id="A0A151CDW9"/>
<sequence>MTDNELYEVQVSKQFLKHINELTKAAIKVYISLAFMKQKRGQYFTASHSEISTNDFNDNDESYYPEWFGIRTDSGQYYKAFMQLEALKLIKVYRRRTKNGGHLPNRYKVF</sequence>
<dbReference type="Proteomes" id="UP000075359">
    <property type="component" value="Unassembled WGS sequence"/>
</dbReference>
<proteinExistence type="predicted"/>
<protein>
    <submittedName>
        <fullName evidence="1">Uncharacterized protein</fullName>
    </submittedName>
</protein>
<dbReference type="EMBL" id="LNKT01000071">
    <property type="protein sequence ID" value="KYJ85659.1"/>
    <property type="molecule type" value="Genomic_DNA"/>
</dbReference>
<evidence type="ECO:0000313" key="2">
    <source>
        <dbReference type="Proteomes" id="UP000075359"/>
    </source>
</evidence>
<comment type="caution">
    <text evidence="1">The sequence shown here is derived from an EMBL/GenBank/DDBJ whole genome shotgun (WGS) entry which is preliminary data.</text>
</comment>
<dbReference type="RefSeq" id="WP_067332498.1">
    <property type="nucleotide sequence ID" value="NZ_LNKT01000071.1"/>
</dbReference>
<keyword evidence="2" id="KW-1185">Reference proteome</keyword>
<organism evidence="1 2">
    <name type="scientific">Sulfurovum riftiae</name>
    <dbReference type="NCBI Taxonomy" id="1630136"/>
    <lineage>
        <taxon>Bacteria</taxon>
        <taxon>Pseudomonadati</taxon>
        <taxon>Campylobacterota</taxon>
        <taxon>Epsilonproteobacteria</taxon>
        <taxon>Campylobacterales</taxon>
        <taxon>Sulfurovaceae</taxon>
        <taxon>Sulfurovum</taxon>
    </lineage>
</organism>
<gene>
    <name evidence="1" type="ORF">AS592_01090</name>
</gene>
<dbReference type="STRING" id="1630136.AS592_01090"/>